<dbReference type="Pfam" id="PF00656">
    <property type="entry name" value="Peptidase_C14"/>
    <property type="match status" value="1"/>
</dbReference>
<keyword evidence="1" id="KW-0175">Coiled coil</keyword>
<feature type="coiled-coil region" evidence="1">
    <location>
        <begin position="388"/>
        <end position="415"/>
    </location>
</feature>
<evidence type="ECO:0000313" key="4">
    <source>
        <dbReference type="EMBL" id="CRH08208.1"/>
    </source>
</evidence>
<dbReference type="InterPro" id="IPR011990">
    <property type="entry name" value="TPR-like_helical_dom_sf"/>
</dbReference>
<dbReference type="InterPro" id="IPR011600">
    <property type="entry name" value="Pept_C14_caspase"/>
</dbReference>
<feature type="domain" description="Peptidase C14 caspase" evidence="3">
    <location>
        <begin position="279"/>
        <end position="428"/>
    </location>
</feature>
<accession>A0A1S7LNG2</accession>
<dbReference type="Gene3D" id="3.40.50.1460">
    <property type="match status" value="1"/>
</dbReference>
<sequence length="530" mass="60606">MMWRRAFASTILCVLGLLPSFEAGAQVLGQRANACPVAREIVVKGMQLYDQQPQKGLAALENAYRLCPTDLAVGYNYGLALFQEKNPKAALKVWSKTHKLFPEHLNSVANLAWTHFELGQDEEAHILAFKSLERFPGDLSLAHTKLFSLFRMGRYLEAYDWMSRAKLEGLRAKKWYDQSTSYVVETLWRSFRRGDEYEALRRSVNMLVKEYPQEAAFVEAKDMLARAHVDDEAEVPIEQPLPHEVWAKQGDVDDRSLVLDDRIGVQPLINRWEKRADAYAVIIGISRYHHLPGRYFSERDARNMANLLVRRGLFINDSDHLRLRLDNEATPELLRKDIQWLLKQGRINPNAMLLFYYSGHGAPYVNPRSGQLEDLLALPVSIKAGELTRENAISLKNLQRDLERLRNREVAVIIDACFSGEAPCLKTESKLKPHHRSKLESARKPWLLAAWDKRPSQFYAPGRQSGLTYFLLRGMLGEADGADGSTPDDWVGLSEAFNYSRSQLKQHKLQMTPWITQGSRMRLSRTGGDR</sequence>
<evidence type="ECO:0000256" key="2">
    <source>
        <dbReference type="SAM" id="SignalP"/>
    </source>
</evidence>
<dbReference type="InterPro" id="IPR029030">
    <property type="entry name" value="Caspase-like_dom_sf"/>
</dbReference>
<dbReference type="SUPFAM" id="SSF52129">
    <property type="entry name" value="Caspase-like"/>
    <property type="match status" value="1"/>
</dbReference>
<evidence type="ECO:0000256" key="1">
    <source>
        <dbReference type="SAM" id="Coils"/>
    </source>
</evidence>
<name>A0A1S7LNG2_MAGMO</name>
<proteinExistence type="predicted"/>
<evidence type="ECO:0000259" key="3">
    <source>
        <dbReference type="Pfam" id="PF00656"/>
    </source>
</evidence>
<keyword evidence="2" id="KW-0732">Signal</keyword>
<dbReference type="Gene3D" id="1.25.40.10">
    <property type="entry name" value="Tetratricopeptide repeat domain"/>
    <property type="match status" value="1"/>
</dbReference>
<dbReference type="EMBL" id="LO017727">
    <property type="protein sequence ID" value="CRH08208.1"/>
    <property type="molecule type" value="Genomic_DNA"/>
</dbReference>
<dbReference type="AlphaFoldDB" id="A0A1S7LNG2"/>
<reference evidence="4" key="1">
    <citation type="submission" date="2015-04" db="EMBL/GenBank/DDBJ databases">
        <authorList>
            <person name="Syromyatnikov M.Y."/>
            <person name="Popov V.N."/>
        </authorList>
    </citation>
    <scope>NUCLEOTIDE SEQUENCE</scope>
    <source>
        <strain evidence="4">MO-1</strain>
    </source>
</reference>
<organism evidence="4">
    <name type="scientific">Magnetococcus massalia (strain MO-1)</name>
    <dbReference type="NCBI Taxonomy" id="451514"/>
    <lineage>
        <taxon>Bacteria</taxon>
        <taxon>Pseudomonadati</taxon>
        <taxon>Pseudomonadota</taxon>
        <taxon>Magnetococcia</taxon>
        <taxon>Magnetococcales</taxon>
        <taxon>Magnetococcaceae</taxon>
        <taxon>Magnetococcus</taxon>
    </lineage>
</organism>
<dbReference type="GO" id="GO:0006508">
    <property type="term" value="P:proteolysis"/>
    <property type="evidence" value="ECO:0007669"/>
    <property type="project" value="InterPro"/>
</dbReference>
<protein>
    <recommendedName>
        <fullName evidence="3">Peptidase C14 caspase domain-containing protein</fullName>
    </recommendedName>
</protein>
<dbReference type="SUPFAM" id="SSF48452">
    <property type="entry name" value="TPR-like"/>
    <property type="match status" value="1"/>
</dbReference>
<feature type="chain" id="PRO_5012797470" description="Peptidase C14 caspase domain-containing protein" evidence="2">
    <location>
        <begin position="26"/>
        <end position="530"/>
    </location>
</feature>
<dbReference type="GO" id="GO:0004197">
    <property type="term" value="F:cysteine-type endopeptidase activity"/>
    <property type="evidence" value="ECO:0007669"/>
    <property type="project" value="InterPro"/>
</dbReference>
<feature type="signal peptide" evidence="2">
    <location>
        <begin position="1"/>
        <end position="25"/>
    </location>
</feature>
<gene>
    <name evidence="4" type="ORF">MAGMO_4080</name>
</gene>